<feature type="compositionally biased region" description="Basic and acidic residues" evidence="3">
    <location>
        <begin position="530"/>
        <end position="545"/>
    </location>
</feature>
<dbReference type="GO" id="GO:0000398">
    <property type="term" value="P:mRNA splicing, via spliceosome"/>
    <property type="evidence" value="ECO:0007669"/>
    <property type="project" value="InterPro"/>
</dbReference>
<feature type="region of interest" description="Disordered" evidence="3">
    <location>
        <begin position="331"/>
        <end position="382"/>
    </location>
</feature>
<feature type="compositionally biased region" description="Basic and acidic residues" evidence="3">
    <location>
        <begin position="363"/>
        <end position="382"/>
    </location>
</feature>
<feature type="domain" description="Translation initiation factor beta propellor-like" evidence="5">
    <location>
        <begin position="747"/>
        <end position="940"/>
    </location>
</feature>
<evidence type="ECO:0000256" key="1">
    <source>
        <dbReference type="ARBA" id="ARBA00010197"/>
    </source>
</evidence>
<evidence type="ECO:0000256" key="2">
    <source>
        <dbReference type="ARBA" id="ARBA00022160"/>
    </source>
</evidence>
<evidence type="ECO:0000313" key="6">
    <source>
        <dbReference type="EMBL" id="GES90347.1"/>
    </source>
</evidence>
<dbReference type="Proteomes" id="UP000615446">
    <property type="component" value="Unassembled WGS sequence"/>
</dbReference>
<feature type="domain" description="SKI-interacting protein SKIP SNW" evidence="4">
    <location>
        <begin position="178"/>
        <end position="337"/>
    </location>
</feature>
<feature type="region of interest" description="Disordered" evidence="3">
    <location>
        <begin position="530"/>
        <end position="550"/>
    </location>
</feature>
<evidence type="ECO:0000259" key="5">
    <source>
        <dbReference type="Pfam" id="PF08662"/>
    </source>
</evidence>
<name>A0A8H3LPS6_9GLOM</name>
<dbReference type="GO" id="GO:0005681">
    <property type="term" value="C:spliceosomal complex"/>
    <property type="evidence" value="ECO:0007669"/>
    <property type="project" value="InterPro"/>
</dbReference>
<evidence type="ECO:0000256" key="3">
    <source>
        <dbReference type="SAM" id="MobiDB-lite"/>
    </source>
</evidence>
<comment type="caution">
    <text evidence="6">The sequence shown here is derived from an EMBL/GenBank/DDBJ whole genome shotgun (WGS) entry which is preliminary data.</text>
</comment>
<feature type="compositionally biased region" description="Low complexity" evidence="3">
    <location>
        <begin position="342"/>
        <end position="353"/>
    </location>
</feature>
<dbReference type="PANTHER" id="PTHR12096">
    <property type="entry name" value="NUCLEAR PROTEIN SKIP-RELATED"/>
    <property type="match status" value="1"/>
</dbReference>
<accession>A0A8H3LPS6</accession>
<feature type="region of interest" description="Disordered" evidence="3">
    <location>
        <begin position="28"/>
        <end position="56"/>
    </location>
</feature>
<evidence type="ECO:0000259" key="4">
    <source>
        <dbReference type="Pfam" id="PF02731"/>
    </source>
</evidence>
<feature type="region of interest" description="Disordered" evidence="3">
    <location>
        <begin position="998"/>
        <end position="1039"/>
    </location>
</feature>
<sequence length="1111" mass="125355">MSALSSILPKPRQQLLSSEQQNIYERKYDELTSVKQRKQPPPYGQRSGWKPRTLEDFGNGGAFPEIHVAQYPLDMGRTSTTKSAESLALQVDAEGNIQYDAIARQGHSESRVIHSQFKDLVPLNQRADVEKVTLDRPSEEEVKETTEKTRDALEKIVQGKIKAAQPKNVRVNKPLEPTYIRYTPGQQGENYNSGANQRIIRMVEMPVDPMEPPKFKHKKIPRGPPSPPAPVLHSPPRKVTAKEQQDWIIPPCISNWKNAKGYTIPLDKRLAADGRGLQEVTINDNFAKLSEALFAADRHAREEVKQRALMRDKLAQKEKEEKEKRLRMLAQKAREERAGITSASGGASGAAAESDSESESDEEKVKEREELRRDRRKEREREYRLSRMGAEQRAKYLAREQNRDISEKIALGLAKPTLSKESMFDARLFNQSEGLDSGFKDDEAYDLYDKPLFSGTSSSTIYKPKKEYDSDLYGGGNAESVNKMLNVDRFGITKGFQGADTAHSRDGPVEFEKEEADPFGVNQFLDDAKKGSKRGLDTSKSESSKNRSASNLGFVFGHPTYEPVANFEDPGSNVKTFQYSKDGKYLGWVLPESVKIIDTETAQLVSEIPKKQIVEIGFSPKGTYISTWERLVKSTDGSAHKNLIIWEVKTGKELISFTRKNYNNWNVQWTEDEILFSRMVTGEIHFFDSRRLNEGIFNKLLLENIGDFSISPGKSPSIAVFIPEKNAAPAIVRIYSITNFKVPLAQKTFFKADKIQMKWNDLGTNLLVLTQTEVDKTNKSYYGETNLYFLSVAGNYDCRVILDKEGPIHDVTWSPSSKEFVVIYGYMPAKAKLFDHRANPIHDFGTNFRNTVKFNPQGRLIFIGGFGNLNGAMDIWDRKALKKIAEIEAPNSSESSWSPDGRYIMTAILSPRLRVDNGYKIWHCTGGLVHSQDIKELLQVQWRPVSVEFYPMTSIPPAPELAECPTSPTKTTPIKAGAYLPPHARARGASNVDIFKVHENGAKPVGSKNKKKPKQKKEEEAAREAVGTENKDLTSPVINNGVNNSVETIKSDSASQLSEKDKKIRNLTKKLRQIDELKERQKKGDKLELTQIKKIETEETLRKELGRLNLQ</sequence>
<feature type="region of interest" description="Disordered" evidence="3">
    <location>
        <begin position="208"/>
        <end position="236"/>
    </location>
</feature>
<dbReference type="InterPro" id="IPR015943">
    <property type="entry name" value="WD40/YVTN_repeat-like_dom_sf"/>
</dbReference>
<protein>
    <recommendedName>
        <fullName evidence="2">Pre-mRNA-processing protein 45</fullName>
    </recommendedName>
</protein>
<organism evidence="6 7">
    <name type="scientific">Rhizophagus clarus</name>
    <dbReference type="NCBI Taxonomy" id="94130"/>
    <lineage>
        <taxon>Eukaryota</taxon>
        <taxon>Fungi</taxon>
        <taxon>Fungi incertae sedis</taxon>
        <taxon>Mucoromycota</taxon>
        <taxon>Glomeromycotina</taxon>
        <taxon>Glomeromycetes</taxon>
        <taxon>Glomerales</taxon>
        <taxon>Glomeraceae</taxon>
        <taxon>Rhizophagus</taxon>
    </lineage>
</organism>
<proteinExistence type="inferred from homology"/>
<dbReference type="InterPro" id="IPR004015">
    <property type="entry name" value="SKI-int_prot_SKIP_SNW-dom"/>
</dbReference>
<dbReference type="FunFam" id="2.130.10.10:FF:000599">
    <property type="entry name" value="Eukaryotic translation initiation factor 2A"/>
    <property type="match status" value="1"/>
</dbReference>
<evidence type="ECO:0000313" key="7">
    <source>
        <dbReference type="Proteomes" id="UP000615446"/>
    </source>
</evidence>
<dbReference type="InterPro" id="IPR017862">
    <property type="entry name" value="SKI-int_prot_SKIP"/>
</dbReference>
<reference evidence="6" key="1">
    <citation type="submission" date="2019-10" db="EMBL/GenBank/DDBJ databases">
        <title>Conservation and host-specific expression of non-tandemly repeated heterogenous ribosome RNA gene in arbuscular mycorrhizal fungi.</title>
        <authorList>
            <person name="Maeda T."/>
            <person name="Kobayashi Y."/>
            <person name="Nakagawa T."/>
            <person name="Ezawa T."/>
            <person name="Yamaguchi K."/>
            <person name="Bino T."/>
            <person name="Nishimoto Y."/>
            <person name="Shigenobu S."/>
            <person name="Kawaguchi M."/>
        </authorList>
    </citation>
    <scope>NUCLEOTIDE SEQUENCE</scope>
    <source>
        <strain evidence="6">HR1</strain>
    </source>
</reference>
<dbReference type="OrthoDB" id="2194683at2759"/>
<dbReference type="SUPFAM" id="SSF82171">
    <property type="entry name" value="DPP6 N-terminal domain-like"/>
    <property type="match status" value="1"/>
</dbReference>
<comment type="similarity">
    <text evidence="1">Belongs to the SNW family.</text>
</comment>
<dbReference type="AlphaFoldDB" id="A0A8H3LPS6"/>
<dbReference type="EMBL" id="BLAL01000194">
    <property type="protein sequence ID" value="GES90347.1"/>
    <property type="molecule type" value="Genomic_DNA"/>
</dbReference>
<gene>
    <name evidence="6" type="ORF">RCL2_001720000</name>
</gene>
<dbReference type="Pfam" id="PF02731">
    <property type="entry name" value="SKIP_SNW"/>
    <property type="match status" value="1"/>
</dbReference>
<dbReference type="InterPro" id="IPR013979">
    <property type="entry name" value="TIF_beta_prop-like"/>
</dbReference>
<dbReference type="Gene3D" id="2.130.10.10">
    <property type="entry name" value="YVTN repeat-like/Quinoprotein amine dehydrogenase"/>
    <property type="match status" value="2"/>
</dbReference>
<dbReference type="Pfam" id="PF08662">
    <property type="entry name" value="eIF2A"/>
    <property type="match status" value="1"/>
</dbReference>